<name>A0A2Z4Y1S7_SUMC1</name>
<feature type="transmembrane region" description="Helical" evidence="1">
    <location>
        <begin position="329"/>
        <end position="349"/>
    </location>
</feature>
<keyword evidence="1" id="KW-1133">Transmembrane helix</keyword>
<gene>
    <name evidence="2" type="ORF">BRCON_0099</name>
</gene>
<feature type="transmembrane region" description="Helical" evidence="1">
    <location>
        <begin position="384"/>
        <end position="405"/>
    </location>
</feature>
<feature type="transmembrane region" description="Helical" evidence="1">
    <location>
        <begin position="356"/>
        <end position="372"/>
    </location>
</feature>
<reference evidence="2 3" key="1">
    <citation type="submission" date="2018-05" db="EMBL/GenBank/DDBJ databases">
        <title>A metagenomic window into the 2 km-deep terrestrial subsurface aquifer revealed taxonomically and functionally diverse microbial community comprising novel uncultured bacterial lineages.</title>
        <authorList>
            <person name="Kadnikov V.V."/>
            <person name="Mardanov A.V."/>
            <person name="Beletsky A.V."/>
            <person name="Banks D."/>
            <person name="Pimenov N.V."/>
            <person name="Frank Y.A."/>
            <person name="Karnachuk O.V."/>
            <person name="Ravin N.V."/>
        </authorList>
    </citation>
    <scope>NUCLEOTIDE SEQUENCE [LARGE SCALE GENOMIC DNA]</scope>
    <source>
        <strain evidence="2">BY</strain>
    </source>
</reference>
<keyword evidence="1" id="KW-0812">Transmembrane</keyword>
<organism evidence="2 3">
    <name type="scientific">Sumerlaea chitinivorans</name>
    <dbReference type="NCBI Taxonomy" id="2250252"/>
    <lineage>
        <taxon>Bacteria</taxon>
        <taxon>Candidatus Sumerlaeota</taxon>
        <taxon>Candidatus Sumerlaeia</taxon>
        <taxon>Candidatus Sumerlaeales</taxon>
        <taxon>Candidatus Sumerlaeaceae</taxon>
        <taxon>Candidatus Sumerlaea</taxon>
    </lineage>
</organism>
<evidence type="ECO:0000313" key="3">
    <source>
        <dbReference type="Proteomes" id="UP000262583"/>
    </source>
</evidence>
<protein>
    <recommendedName>
        <fullName evidence="4">Glycosyltransferase RgtA/B/C/D-like domain-containing protein</fullName>
    </recommendedName>
</protein>
<keyword evidence="1" id="KW-0472">Membrane</keyword>
<evidence type="ECO:0008006" key="4">
    <source>
        <dbReference type="Google" id="ProtNLM"/>
    </source>
</evidence>
<feature type="transmembrane region" description="Helical" evidence="1">
    <location>
        <begin position="140"/>
        <end position="158"/>
    </location>
</feature>
<dbReference type="AlphaFoldDB" id="A0A2Z4Y1S7"/>
<sequence>MLGSRSDPVVKIANGWFFQWLRAHLRGPLSLALLGTIVVIAGGFYLRAATKSFGLPYPYYWDEPEILHPAIRVLRNGQYRAENFAYGPMNVYIHAAWGAITYLRGIGWAGINTIWDLRSNKDTGWYWSVTWPYFYEQARLLSAILWLGTAISLAGAAWKYIGKWAAFWTACALTFNYTTLNLFSRVSVDAQAISAAAVAIWASAHILETRARWAYVTAIISSALAASCKYILWPAILLPFLAHLLSTRSAERRFFDVRLTLMCVGVGAALSVFLLPALLDPPRFLHALANEATFYAGGEVWELGFWTQLKKSLINVAELIGIIHSTTPHWMRVIGILYLAILGVGVYALSLNNRRLLGLLLIPAALNVWQISGYPGKFFPRNLLFTLLCLALVGGAGWQAALTALSSWSKTGILKKVRVFLPCLVLLGVYLSEGLRVYSVTRDRVMFMDPRVELSQVLLGQLPKGTSVCITPETRWVINPTEKEHLQISEQSIFRLMSDPIAKEEAEYLIVPSAIEFYESDSYRAEFARIANTWLGTLEDVVAFGTASVPFGKHPEKPRVRLVKNEGKGRPDLLPRDIVWGPEFIHRRNARAVFLSKYGAALRHGATADSPVRLSKRAQKVIVKARGTSPFAQLEPPQLELSLHATTDTLRRQPLFKAQFALTRSQAGMVEYDAPCKVDPGNYQLVVKATDFDRSYLIDIEWVKFQ</sequence>
<evidence type="ECO:0000256" key="1">
    <source>
        <dbReference type="SAM" id="Phobius"/>
    </source>
</evidence>
<feature type="transmembrane region" description="Helical" evidence="1">
    <location>
        <begin position="417"/>
        <end position="438"/>
    </location>
</feature>
<feature type="transmembrane region" description="Helical" evidence="1">
    <location>
        <begin position="213"/>
        <end position="238"/>
    </location>
</feature>
<dbReference type="Proteomes" id="UP000262583">
    <property type="component" value="Chromosome"/>
</dbReference>
<proteinExistence type="predicted"/>
<evidence type="ECO:0000313" key="2">
    <source>
        <dbReference type="EMBL" id="AXA34876.1"/>
    </source>
</evidence>
<feature type="transmembrane region" description="Helical" evidence="1">
    <location>
        <begin position="27"/>
        <end position="46"/>
    </location>
</feature>
<accession>A0A2Z4Y1S7</accession>
<dbReference type="EMBL" id="CP030759">
    <property type="protein sequence ID" value="AXA34876.1"/>
    <property type="molecule type" value="Genomic_DNA"/>
</dbReference>
<dbReference type="KEGG" id="schv:BRCON_0099"/>
<feature type="transmembrane region" description="Helical" evidence="1">
    <location>
        <begin position="259"/>
        <end position="279"/>
    </location>
</feature>